<dbReference type="SMART" id="SM00100">
    <property type="entry name" value="cNMP"/>
    <property type="match status" value="1"/>
</dbReference>
<name>A0A382G782_9ZZZZ</name>
<gene>
    <name evidence="6" type="ORF">METZ01_LOCUS223267</name>
</gene>
<dbReference type="Pfam" id="PF00027">
    <property type="entry name" value="cNMP_binding"/>
    <property type="match status" value="1"/>
</dbReference>
<dbReference type="InterPro" id="IPR036388">
    <property type="entry name" value="WH-like_DNA-bd_sf"/>
</dbReference>
<dbReference type="SUPFAM" id="SSF46785">
    <property type="entry name" value="Winged helix' DNA-binding domain"/>
    <property type="match status" value="1"/>
</dbReference>
<proteinExistence type="predicted"/>
<accession>A0A382G782</accession>
<reference evidence="6" key="1">
    <citation type="submission" date="2018-05" db="EMBL/GenBank/DDBJ databases">
        <authorList>
            <person name="Lanie J.A."/>
            <person name="Ng W.-L."/>
            <person name="Kazmierczak K.M."/>
            <person name="Andrzejewski T.M."/>
            <person name="Davidsen T.M."/>
            <person name="Wayne K.J."/>
            <person name="Tettelin H."/>
            <person name="Glass J.I."/>
            <person name="Rusch D."/>
            <person name="Podicherti R."/>
            <person name="Tsui H.-C.T."/>
            <person name="Winkler M.E."/>
        </authorList>
    </citation>
    <scope>NUCLEOTIDE SEQUENCE</scope>
</reference>
<evidence type="ECO:0000259" key="5">
    <source>
        <dbReference type="PROSITE" id="PS51063"/>
    </source>
</evidence>
<evidence type="ECO:0000313" key="6">
    <source>
        <dbReference type="EMBL" id="SVB70413.1"/>
    </source>
</evidence>
<dbReference type="InterPro" id="IPR036390">
    <property type="entry name" value="WH_DNA-bd_sf"/>
</dbReference>
<dbReference type="PANTHER" id="PTHR24567:SF74">
    <property type="entry name" value="HTH-TYPE TRANSCRIPTIONAL REGULATOR ARCR"/>
    <property type="match status" value="1"/>
</dbReference>
<dbReference type="Gene3D" id="1.10.10.10">
    <property type="entry name" value="Winged helix-like DNA-binding domain superfamily/Winged helix DNA-binding domain"/>
    <property type="match status" value="1"/>
</dbReference>
<dbReference type="InterPro" id="IPR012318">
    <property type="entry name" value="HTH_CRP"/>
</dbReference>
<keyword evidence="2" id="KW-0238">DNA-binding</keyword>
<dbReference type="GO" id="GO:0003700">
    <property type="term" value="F:DNA-binding transcription factor activity"/>
    <property type="evidence" value="ECO:0007669"/>
    <property type="project" value="TreeGrafter"/>
</dbReference>
<dbReference type="InterPro" id="IPR014710">
    <property type="entry name" value="RmlC-like_jellyroll"/>
</dbReference>
<dbReference type="Gene3D" id="2.60.120.10">
    <property type="entry name" value="Jelly Rolls"/>
    <property type="match status" value="1"/>
</dbReference>
<dbReference type="PROSITE" id="PS51063">
    <property type="entry name" value="HTH_CRP_2"/>
    <property type="match status" value="1"/>
</dbReference>
<evidence type="ECO:0000259" key="4">
    <source>
        <dbReference type="PROSITE" id="PS50042"/>
    </source>
</evidence>
<dbReference type="InterPro" id="IPR050397">
    <property type="entry name" value="Env_Response_Regulators"/>
</dbReference>
<evidence type="ECO:0008006" key="7">
    <source>
        <dbReference type="Google" id="ProtNLM"/>
    </source>
</evidence>
<dbReference type="GO" id="GO:0003677">
    <property type="term" value="F:DNA binding"/>
    <property type="evidence" value="ECO:0007669"/>
    <property type="project" value="UniProtKB-KW"/>
</dbReference>
<keyword evidence="1" id="KW-0805">Transcription regulation</keyword>
<evidence type="ECO:0000256" key="1">
    <source>
        <dbReference type="ARBA" id="ARBA00023015"/>
    </source>
</evidence>
<dbReference type="InterPro" id="IPR018490">
    <property type="entry name" value="cNMP-bd_dom_sf"/>
</dbReference>
<dbReference type="CDD" id="cd00038">
    <property type="entry name" value="CAP_ED"/>
    <property type="match status" value="1"/>
</dbReference>
<sequence length="234" mass="26243">MLVTPELLKTFSLFEALGAEDLNNLSQRSQTERFARRAVILNAGSQEDRVCFLFEGRLQGVDFTIDGREVGLYFVDPGDYCGELSVFDFGAQPEYVIALNPAVVVFVPVEALREIATRHPAIMTSLGYKLAARVRQMTLQRSLLGLPNITQRVCCQLWLLLSDDQKKLPDKSSEIKNPPTHMEIAIMVNVSRETVTRVFQHLQKLQIVSRDGPTKLIINDLQTLKGVAEGNQQL</sequence>
<dbReference type="SMART" id="SM00419">
    <property type="entry name" value="HTH_CRP"/>
    <property type="match status" value="1"/>
</dbReference>
<feature type="domain" description="Cyclic nucleotide-binding" evidence="4">
    <location>
        <begin position="13"/>
        <end position="115"/>
    </location>
</feature>
<feature type="domain" description="HTH crp-type" evidence="5">
    <location>
        <begin position="147"/>
        <end position="222"/>
    </location>
</feature>
<dbReference type="PANTHER" id="PTHR24567">
    <property type="entry name" value="CRP FAMILY TRANSCRIPTIONAL REGULATORY PROTEIN"/>
    <property type="match status" value="1"/>
</dbReference>
<dbReference type="SUPFAM" id="SSF51206">
    <property type="entry name" value="cAMP-binding domain-like"/>
    <property type="match status" value="1"/>
</dbReference>
<dbReference type="AlphaFoldDB" id="A0A382G782"/>
<dbReference type="GO" id="GO:0005829">
    <property type="term" value="C:cytosol"/>
    <property type="evidence" value="ECO:0007669"/>
    <property type="project" value="TreeGrafter"/>
</dbReference>
<evidence type="ECO:0000256" key="2">
    <source>
        <dbReference type="ARBA" id="ARBA00023125"/>
    </source>
</evidence>
<protein>
    <recommendedName>
        <fullName evidence="7">HTH crp-type domain-containing protein</fullName>
    </recommendedName>
</protein>
<dbReference type="EMBL" id="UINC01053648">
    <property type="protein sequence ID" value="SVB70413.1"/>
    <property type="molecule type" value="Genomic_DNA"/>
</dbReference>
<dbReference type="PROSITE" id="PS50042">
    <property type="entry name" value="CNMP_BINDING_3"/>
    <property type="match status" value="1"/>
</dbReference>
<evidence type="ECO:0000256" key="3">
    <source>
        <dbReference type="ARBA" id="ARBA00023163"/>
    </source>
</evidence>
<dbReference type="InterPro" id="IPR000595">
    <property type="entry name" value="cNMP-bd_dom"/>
</dbReference>
<dbReference type="Pfam" id="PF13545">
    <property type="entry name" value="HTH_Crp_2"/>
    <property type="match status" value="1"/>
</dbReference>
<keyword evidence="3" id="KW-0804">Transcription</keyword>
<organism evidence="6">
    <name type="scientific">marine metagenome</name>
    <dbReference type="NCBI Taxonomy" id="408172"/>
    <lineage>
        <taxon>unclassified sequences</taxon>
        <taxon>metagenomes</taxon>
        <taxon>ecological metagenomes</taxon>
    </lineage>
</organism>